<dbReference type="GO" id="GO:0045010">
    <property type="term" value="P:actin nucleation"/>
    <property type="evidence" value="ECO:0007669"/>
    <property type="project" value="InterPro"/>
</dbReference>
<dbReference type="InterPro" id="IPR042201">
    <property type="entry name" value="FH2_Formin_sf"/>
</dbReference>
<dbReference type="OrthoDB" id="1668162at2759"/>
<evidence type="ECO:0000259" key="5">
    <source>
        <dbReference type="PROSITE" id="PS51444"/>
    </source>
</evidence>
<feature type="transmembrane region" description="Helical" evidence="4">
    <location>
        <begin position="6"/>
        <end position="23"/>
    </location>
</feature>
<feature type="region of interest" description="Disordered" evidence="3">
    <location>
        <begin position="549"/>
        <end position="586"/>
    </location>
</feature>
<feature type="compositionally biased region" description="Low complexity" evidence="3">
    <location>
        <begin position="294"/>
        <end position="317"/>
    </location>
</feature>
<evidence type="ECO:0000313" key="7">
    <source>
        <dbReference type="Proteomes" id="UP001152484"/>
    </source>
</evidence>
<feature type="compositionally biased region" description="Low complexity" evidence="3">
    <location>
        <begin position="205"/>
        <end position="214"/>
    </location>
</feature>
<comment type="caution">
    <text evidence="6">The sequence shown here is derived from an EMBL/GenBank/DDBJ whole genome shotgun (WGS) entry which is preliminary data.</text>
</comment>
<evidence type="ECO:0000256" key="1">
    <source>
        <dbReference type="ARBA" id="ARBA00025793"/>
    </source>
</evidence>
<feature type="region of interest" description="Disordered" evidence="3">
    <location>
        <begin position="292"/>
        <end position="453"/>
    </location>
</feature>
<feature type="transmembrane region" description="Helical" evidence="4">
    <location>
        <begin position="109"/>
        <end position="133"/>
    </location>
</feature>
<dbReference type="Proteomes" id="UP001152484">
    <property type="component" value="Unassembled WGS sequence"/>
</dbReference>
<feature type="compositionally biased region" description="Pro residues" evidence="3">
    <location>
        <begin position="502"/>
        <end position="512"/>
    </location>
</feature>
<dbReference type="Gene3D" id="1.20.58.2220">
    <property type="entry name" value="Formin, FH2 domain"/>
    <property type="match status" value="1"/>
</dbReference>
<evidence type="ECO:0000256" key="2">
    <source>
        <dbReference type="RuleBase" id="RU361260"/>
    </source>
</evidence>
<organism evidence="6 7">
    <name type="scientific">Cuscuta europaea</name>
    <name type="common">European dodder</name>
    <dbReference type="NCBI Taxonomy" id="41803"/>
    <lineage>
        <taxon>Eukaryota</taxon>
        <taxon>Viridiplantae</taxon>
        <taxon>Streptophyta</taxon>
        <taxon>Embryophyta</taxon>
        <taxon>Tracheophyta</taxon>
        <taxon>Spermatophyta</taxon>
        <taxon>Magnoliopsida</taxon>
        <taxon>eudicotyledons</taxon>
        <taxon>Gunneridae</taxon>
        <taxon>Pentapetalae</taxon>
        <taxon>asterids</taxon>
        <taxon>lamiids</taxon>
        <taxon>Solanales</taxon>
        <taxon>Convolvulaceae</taxon>
        <taxon>Cuscuteae</taxon>
        <taxon>Cuscuta</taxon>
        <taxon>Cuscuta subgen. Cuscuta</taxon>
    </lineage>
</organism>
<feature type="compositionally biased region" description="Polar residues" evidence="3">
    <location>
        <begin position="150"/>
        <end position="175"/>
    </location>
</feature>
<dbReference type="SUPFAM" id="SSF101447">
    <property type="entry name" value="Formin homology 2 domain (FH2 domain)"/>
    <property type="match status" value="1"/>
</dbReference>
<feature type="compositionally biased region" description="Polar residues" evidence="3">
    <location>
        <begin position="433"/>
        <end position="453"/>
    </location>
</feature>
<keyword evidence="4" id="KW-0472">Membrane</keyword>
<dbReference type="PANTHER" id="PTHR23213">
    <property type="entry name" value="FORMIN-RELATED"/>
    <property type="match status" value="1"/>
</dbReference>
<sequence length="993" mass="108309">MPSTAYLFHLFPLFFFCSASLSFEGRRILHQPFVPIDSLPSSSPPVPPPPAPAAPDFPFSPSAQNNIPFFPEVSTPPPPASPAPISSIPANLTSTDAPHALRPRKASKLVAAAVGCVVAAVVVVSIAVALHLLKIRKPSSSESKPERSITSTPFDNGSNNPSGGNLTNLQKLSRPSQRSSEFLYLGTMVNSQGAIELHNPQYSPSSTTTSAATSRKCDSPELQPLPPLIGRSLRHNQENGEAGSFRDEGDEEFYSPRGSLGVGRESSIGTGSASRRAFASAAIEVQKFGGFNYSSSSSSSSSRSGSPERSLSLSISPPVGLSPKGSTPKSPELIAFQTGFAPPPPETPIFGEPSVSRRESQSPSPAGSTSPERDCRRSSCSSSPTSSHVWELNIDSPIRHSPTRTSGPVFDFPPKVNSPISDSPSPARMSGTVIESPSRINIPSQESPVRISASSHEPYMTPVEAVMESISSSAIQNSSPRPSNYLVVESPVRKSNNITIPSWPPPPPPPPRKQWENPVTPNPKPKNPVSEPPVLVSSLRPISMESPISISPIQLPSPSAKPVERNLDMDESSSPEKNGETPKPKLKTLHWDKVRASSDREMVWDQLKSSSFELNEEMIESLFVVNTPSTKYPKEAVRHSTFLSSNQENRVLDPKKSQNIAILLRALNVTTEEVCDALLEGNADTLGTELLESLMKMAPTKEEERKLLAYKDDSPFKLGPAEKFLKTVIDIPFAFKRVDAMLYISNFESETDYLQKSFQTLEAACEELRGSRMFFKLLEAVLKTGNRMNVGTNRGDAHAFKLDTLLKLVDVKGTDGKTTLLHFVVQEIIRSEGVRLSNLCSSELTNVKKAATMDSDVLHSEVLKLSKGIENITEVVVRLDKSDSQKFSESMKRFTKMAEEEILKLQALESVAMSLVKEITEYFHGNSAREEAHPFRIFMVVRDFLVILERVCKEVGAVNERTIVGSAHRFPVPVNPMQFPVPVNPMLQPGRQP</sequence>
<dbReference type="InterPro" id="IPR027643">
    <property type="entry name" value="Formin-like_plant"/>
</dbReference>
<feature type="region of interest" description="Disordered" evidence="3">
    <location>
        <begin position="197"/>
        <end position="270"/>
    </location>
</feature>
<keyword evidence="4" id="KW-0812">Transmembrane</keyword>
<feature type="compositionally biased region" description="Low complexity" evidence="3">
    <location>
        <begin position="549"/>
        <end position="558"/>
    </location>
</feature>
<comment type="similarity">
    <text evidence="1">Belongs to the formin-like family. Class-I subfamily.</text>
</comment>
<keyword evidence="4" id="KW-1133">Transmembrane helix</keyword>
<feature type="compositionally biased region" description="Low complexity" evidence="3">
    <location>
        <begin position="378"/>
        <end position="387"/>
    </location>
</feature>
<dbReference type="Pfam" id="PF02181">
    <property type="entry name" value="FH2"/>
    <property type="match status" value="1"/>
</dbReference>
<gene>
    <name evidence="6" type="ORF">CEURO_LOCUS5230</name>
</gene>
<evidence type="ECO:0000256" key="3">
    <source>
        <dbReference type="SAM" id="MobiDB-lite"/>
    </source>
</evidence>
<feature type="domain" description="FH2" evidence="5">
    <location>
        <begin position="576"/>
        <end position="974"/>
    </location>
</feature>
<feature type="compositionally biased region" description="Basic and acidic residues" evidence="3">
    <location>
        <begin position="577"/>
        <end position="586"/>
    </location>
</feature>
<feature type="region of interest" description="Disordered" evidence="3">
    <location>
        <begin position="469"/>
        <end position="534"/>
    </location>
</feature>
<dbReference type="PROSITE" id="PS51444">
    <property type="entry name" value="FH2"/>
    <property type="match status" value="1"/>
</dbReference>
<dbReference type="SMART" id="SM00498">
    <property type="entry name" value="FH2"/>
    <property type="match status" value="1"/>
</dbReference>
<feature type="region of interest" description="Disordered" evidence="3">
    <location>
        <begin position="68"/>
        <end position="91"/>
    </location>
</feature>
<name>A0A9P0YTM6_CUSEU</name>
<dbReference type="PANTHER" id="PTHR23213:SF276">
    <property type="entry name" value="FORMIN-LIKE PROTEIN 1"/>
    <property type="match status" value="1"/>
</dbReference>
<reference evidence="6" key="1">
    <citation type="submission" date="2022-07" db="EMBL/GenBank/DDBJ databases">
        <authorList>
            <person name="Macas J."/>
            <person name="Novak P."/>
            <person name="Neumann P."/>
        </authorList>
    </citation>
    <scope>NUCLEOTIDE SEQUENCE</scope>
</reference>
<accession>A0A9P0YTM6</accession>
<dbReference type="InterPro" id="IPR015425">
    <property type="entry name" value="FH2_Formin"/>
</dbReference>
<dbReference type="GO" id="GO:0051015">
    <property type="term" value="F:actin filament binding"/>
    <property type="evidence" value="ECO:0007669"/>
    <property type="project" value="InterPro"/>
</dbReference>
<feature type="region of interest" description="Disordered" evidence="3">
    <location>
        <begin position="138"/>
        <end position="175"/>
    </location>
</feature>
<evidence type="ECO:0000256" key="4">
    <source>
        <dbReference type="SAM" id="Phobius"/>
    </source>
</evidence>
<protein>
    <recommendedName>
        <fullName evidence="2">Formin-like protein</fullName>
    </recommendedName>
</protein>
<keyword evidence="7" id="KW-1185">Reference proteome</keyword>
<feature type="compositionally biased region" description="Low complexity" evidence="3">
    <location>
        <begin position="469"/>
        <end position="483"/>
    </location>
</feature>
<proteinExistence type="inferred from homology"/>
<dbReference type="AlphaFoldDB" id="A0A9P0YTM6"/>
<evidence type="ECO:0000313" key="6">
    <source>
        <dbReference type="EMBL" id="CAH9074604.1"/>
    </source>
</evidence>
<dbReference type="EMBL" id="CAMAPE010000009">
    <property type="protein sequence ID" value="CAH9074604.1"/>
    <property type="molecule type" value="Genomic_DNA"/>
</dbReference>